<feature type="transmembrane region" description="Helical" evidence="5">
    <location>
        <begin position="88"/>
        <end position="111"/>
    </location>
</feature>
<dbReference type="PRINTS" id="PR00978">
    <property type="entry name" value="STARPROTEIN"/>
</dbReference>
<dbReference type="InterPro" id="IPR051869">
    <property type="entry name" value="STARD3"/>
</dbReference>
<dbReference type="InterPro" id="IPR019498">
    <property type="entry name" value="MENTAL"/>
</dbReference>
<dbReference type="InterPro" id="IPR002913">
    <property type="entry name" value="START_lipid-bd_dom"/>
</dbReference>
<reference evidence="8" key="1">
    <citation type="submission" date="2014-12" db="EMBL/GenBank/DDBJ databases">
        <title>Insight into the proteome of Arion vulgaris.</title>
        <authorList>
            <person name="Aradska J."/>
            <person name="Bulat T."/>
            <person name="Smidak R."/>
            <person name="Sarate P."/>
            <person name="Gangsoo J."/>
            <person name="Sialana F."/>
            <person name="Bilban M."/>
            <person name="Lubec G."/>
        </authorList>
    </citation>
    <scope>NUCLEOTIDE SEQUENCE</scope>
    <source>
        <tissue evidence="8">Skin</tissue>
    </source>
</reference>
<name>A0A0B6ZRS1_9EUPU</name>
<feature type="domain" description="MENTAL" evidence="7">
    <location>
        <begin position="81"/>
        <end position="256"/>
    </location>
</feature>
<feature type="transmembrane region" description="Helical" evidence="5">
    <location>
        <begin position="131"/>
        <end position="152"/>
    </location>
</feature>
<dbReference type="AlphaFoldDB" id="A0A0B6ZRS1"/>
<evidence type="ECO:0000256" key="1">
    <source>
        <dbReference type="ARBA" id="ARBA00004141"/>
    </source>
</evidence>
<dbReference type="GO" id="GO:0140284">
    <property type="term" value="C:endoplasmic reticulum-endosome membrane contact site"/>
    <property type="evidence" value="ECO:0007669"/>
    <property type="project" value="TreeGrafter"/>
</dbReference>
<dbReference type="PANTHER" id="PTHR46121:SF4">
    <property type="entry name" value="STEROIDOGENIC ACUTE REGULATORY PROTEIN-LIKE"/>
    <property type="match status" value="1"/>
</dbReference>
<dbReference type="InterPro" id="IPR000799">
    <property type="entry name" value="StAR-like"/>
</dbReference>
<proteinExistence type="predicted"/>
<dbReference type="SMART" id="SM00234">
    <property type="entry name" value="START"/>
    <property type="match status" value="1"/>
</dbReference>
<dbReference type="PROSITE" id="PS51439">
    <property type="entry name" value="MENTAL"/>
    <property type="match status" value="1"/>
</dbReference>
<dbReference type="Pfam" id="PF01852">
    <property type="entry name" value="START"/>
    <property type="match status" value="1"/>
</dbReference>
<dbReference type="Gene3D" id="3.30.530.20">
    <property type="match status" value="1"/>
</dbReference>
<keyword evidence="2 5" id="KW-0812">Transmembrane</keyword>
<evidence type="ECO:0008006" key="10">
    <source>
        <dbReference type="Google" id="ProtNLM"/>
    </source>
</evidence>
<feature type="transmembrane region" description="Helical" evidence="5">
    <location>
        <begin position="189"/>
        <end position="209"/>
    </location>
</feature>
<dbReference type="Pfam" id="PF10457">
    <property type="entry name" value="MENTAL"/>
    <property type="match status" value="1"/>
</dbReference>
<dbReference type="GO" id="GO:0008289">
    <property type="term" value="F:lipid binding"/>
    <property type="evidence" value="ECO:0007669"/>
    <property type="project" value="InterPro"/>
</dbReference>
<evidence type="ECO:0000256" key="2">
    <source>
        <dbReference type="ARBA" id="ARBA00022692"/>
    </source>
</evidence>
<evidence type="ECO:0000256" key="5">
    <source>
        <dbReference type="SAM" id="Phobius"/>
    </source>
</evidence>
<dbReference type="InterPro" id="IPR023393">
    <property type="entry name" value="START-like_dom_sf"/>
</dbReference>
<dbReference type="GO" id="GO:0099044">
    <property type="term" value="P:vesicle tethering to endoplasmic reticulum"/>
    <property type="evidence" value="ECO:0007669"/>
    <property type="project" value="TreeGrafter"/>
</dbReference>
<evidence type="ECO:0000313" key="8">
    <source>
        <dbReference type="EMBL" id="CEK70501.1"/>
    </source>
</evidence>
<keyword evidence="3 5" id="KW-0472">Membrane</keyword>
<dbReference type="PROSITE" id="PS50848">
    <property type="entry name" value="START"/>
    <property type="match status" value="1"/>
</dbReference>
<feature type="domain" description="START" evidence="6">
    <location>
        <begin position="284"/>
        <end position="498"/>
    </location>
</feature>
<sequence length="499" mass="56636">MTARRIGAAPPIMSVNTEDVDFSLTRQELATQAGQIIYKGVHHETDNLVPPPLSNSDRSEAAHPLRTDSTLEVSSMAEGKMSSVRRTFCLFVLFDLILMFILWVIYTQLIGEKNFTAFVDQVVKYTFEKSLFDTVMLSAVRFTLLILAYGLFRIRHWWMIAICTALTCAVLLTKIFLFDFGGTKSSNNPLSYCLIIISFVLAWAETWFLDFKVLPQEKKLRERIANSLGRAYGSTLIRTSHQISRPEDLQSIITEDNQFYSPVDSPEGSDTEQETRSARSSSTFTRQENDYAKLAKHSWEVLWMYAHSLETDWKPESGTDEVEGVVHSKKIKGVGKVFRLKAIIDIPPKDLYEEMTFKPEEQPVWNSAVKTCRVLQVVDDHSDVLYNVAAEIAGGVITSRDFVSLRTWGHRDGIYMGSGMGVTHPSMPPQKNYIRGTNGVGGWVYRPMPGDASRTLFFWFMNTDIKGWFPQKLIDANMSKVLLDFSRDLRTHVKKITGS</sequence>
<accession>A0A0B6ZRS1</accession>
<organism evidence="8">
    <name type="scientific">Arion vulgaris</name>
    <dbReference type="NCBI Taxonomy" id="1028688"/>
    <lineage>
        <taxon>Eukaryota</taxon>
        <taxon>Metazoa</taxon>
        <taxon>Spiralia</taxon>
        <taxon>Lophotrochozoa</taxon>
        <taxon>Mollusca</taxon>
        <taxon>Gastropoda</taxon>
        <taxon>Heterobranchia</taxon>
        <taxon>Euthyneura</taxon>
        <taxon>Panpulmonata</taxon>
        <taxon>Eupulmonata</taxon>
        <taxon>Stylommatophora</taxon>
        <taxon>Helicina</taxon>
        <taxon>Arionoidea</taxon>
        <taxon>Arionidae</taxon>
        <taxon>Arion</taxon>
    </lineage>
</organism>
<dbReference type="EMBL" id="HACG01023639">
    <property type="protein sequence ID" value="CEK70504.1"/>
    <property type="molecule type" value="Transcribed_RNA"/>
</dbReference>
<keyword evidence="5" id="KW-1133">Transmembrane helix</keyword>
<evidence type="ECO:0000259" key="7">
    <source>
        <dbReference type="PROSITE" id="PS51439"/>
    </source>
</evidence>
<evidence type="ECO:0000313" key="9">
    <source>
        <dbReference type="EMBL" id="CEK70504.1"/>
    </source>
</evidence>
<evidence type="ECO:0000256" key="3">
    <source>
        <dbReference type="ARBA" id="ARBA00023136"/>
    </source>
</evidence>
<feature type="transmembrane region" description="Helical" evidence="5">
    <location>
        <begin position="157"/>
        <end position="177"/>
    </location>
</feature>
<dbReference type="PANTHER" id="PTHR46121">
    <property type="entry name" value="STEROIDOGENIC ACUTE REGULATORY PROTEIN-LIKE"/>
    <property type="match status" value="1"/>
</dbReference>
<dbReference type="GO" id="GO:0005789">
    <property type="term" value="C:endoplasmic reticulum membrane"/>
    <property type="evidence" value="ECO:0007669"/>
    <property type="project" value="TreeGrafter"/>
</dbReference>
<comment type="subcellular location">
    <subcellularLocation>
        <location evidence="1">Membrane</location>
        <topology evidence="1">Multi-pass membrane protein</topology>
    </subcellularLocation>
</comment>
<protein>
    <recommendedName>
        <fullName evidence="10">START domain-containing protein</fullName>
    </recommendedName>
</protein>
<dbReference type="GO" id="GO:0031902">
    <property type="term" value="C:late endosome membrane"/>
    <property type="evidence" value="ECO:0007669"/>
    <property type="project" value="TreeGrafter"/>
</dbReference>
<dbReference type="EMBL" id="HACG01023636">
    <property type="protein sequence ID" value="CEK70501.1"/>
    <property type="molecule type" value="Transcribed_RNA"/>
</dbReference>
<dbReference type="GO" id="GO:0005765">
    <property type="term" value="C:lysosomal membrane"/>
    <property type="evidence" value="ECO:0007669"/>
    <property type="project" value="TreeGrafter"/>
</dbReference>
<feature type="region of interest" description="Disordered" evidence="4">
    <location>
        <begin position="263"/>
        <end position="284"/>
    </location>
</feature>
<evidence type="ECO:0000259" key="6">
    <source>
        <dbReference type="PROSITE" id="PS50848"/>
    </source>
</evidence>
<gene>
    <name evidence="8" type="primary">ORF74422</name>
    <name evidence="9" type="synonym">ORF74440</name>
</gene>
<evidence type="ECO:0000256" key="4">
    <source>
        <dbReference type="SAM" id="MobiDB-lite"/>
    </source>
</evidence>
<dbReference type="SUPFAM" id="SSF55961">
    <property type="entry name" value="Bet v1-like"/>
    <property type="match status" value="1"/>
</dbReference>